<name>A0A929FAK1_LEPEC</name>
<dbReference type="AlphaFoldDB" id="A0A929FAK1"/>
<dbReference type="RefSeq" id="WP_193995922.1">
    <property type="nucleotide sequence ID" value="NZ_JADEXP010000362.1"/>
</dbReference>
<evidence type="ECO:0000313" key="2">
    <source>
        <dbReference type="Proteomes" id="UP000615026"/>
    </source>
</evidence>
<organism evidence="1 2">
    <name type="scientific">Leptolyngbya cf. ectocarpi LEGE 11479</name>
    <dbReference type="NCBI Taxonomy" id="1828722"/>
    <lineage>
        <taxon>Bacteria</taxon>
        <taxon>Bacillati</taxon>
        <taxon>Cyanobacteriota</taxon>
        <taxon>Cyanophyceae</taxon>
        <taxon>Leptolyngbyales</taxon>
        <taxon>Leptolyngbyaceae</taxon>
        <taxon>Leptolyngbya group</taxon>
        <taxon>Leptolyngbya</taxon>
    </lineage>
</organism>
<sequence length="164" mass="17759">MIVVSDTSPITNLAAIDHLHLLQQLYGSILIPVAVYDELVYPGKSVPGQQEVQKLIWIQKQPVQDIQAVLDIQSSRANIDRGEAEAIALALEVGASLVLMDERRGRSAGAAFGLQMTGLLGVLLQAKQANLVDTVKPLLDNLVAKANFRVSRALYDFALKSANE</sequence>
<dbReference type="InterPro" id="IPR021799">
    <property type="entry name" value="PIN-like_prokaryotic"/>
</dbReference>
<dbReference type="EMBL" id="JADEXP010000362">
    <property type="protein sequence ID" value="MBE9070041.1"/>
    <property type="molecule type" value="Genomic_DNA"/>
</dbReference>
<dbReference type="Proteomes" id="UP000615026">
    <property type="component" value="Unassembled WGS sequence"/>
</dbReference>
<keyword evidence="2" id="KW-1185">Reference proteome</keyword>
<dbReference type="Pfam" id="PF11848">
    <property type="entry name" value="DUF3368"/>
    <property type="match status" value="1"/>
</dbReference>
<gene>
    <name evidence="1" type="ORF">IQ260_25705</name>
</gene>
<protein>
    <submittedName>
        <fullName evidence="1">DUF3368 domain-containing protein</fullName>
    </submittedName>
</protein>
<evidence type="ECO:0000313" key="1">
    <source>
        <dbReference type="EMBL" id="MBE9070041.1"/>
    </source>
</evidence>
<comment type="caution">
    <text evidence="1">The sequence shown here is derived from an EMBL/GenBank/DDBJ whole genome shotgun (WGS) entry which is preliminary data.</text>
</comment>
<accession>A0A929FAK1</accession>
<dbReference type="PANTHER" id="PTHR39550:SF1">
    <property type="entry name" value="SLL0658 PROTEIN"/>
    <property type="match status" value="1"/>
</dbReference>
<proteinExistence type="predicted"/>
<reference evidence="1" key="1">
    <citation type="submission" date="2020-10" db="EMBL/GenBank/DDBJ databases">
        <authorList>
            <person name="Castelo-Branco R."/>
            <person name="Eusebio N."/>
            <person name="Adriana R."/>
            <person name="Vieira A."/>
            <person name="Brugerolle De Fraissinette N."/>
            <person name="Rezende De Castro R."/>
            <person name="Schneider M.P."/>
            <person name="Vasconcelos V."/>
            <person name="Leao P.N."/>
        </authorList>
    </citation>
    <scope>NUCLEOTIDE SEQUENCE</scope>
    <source>
        <strain evidence="1">LEGE 11479</strain>
    </source>
</reference>
<dbReference type="PANTHER" id="PTHR39550">
    <property type="entry name" value="SLL0658 PROTEIN"/>
    <property type="match status" value="1"/>
</dbReference>